<keyword evidence="1" id="KW-1133">Transmembrane helix</keyword>
<reference evidence="2" key="1">
    <citation type="submission" date="2018-02" db="EMBL/GenBank/DDBJ databases">
        <title>Rhizophora mucronata_Transcriptome.</title>
        <authorList>
            <person name="Meera S.P."/>
            <person name="Sreeshan A."/>
            <person name="Augustine A."/>
        </authorList>
    </citation>
    <scope>NUCLEOTIDE SEQUENCE</scope>
    <source>
        <tissue evidence="2">Leaf</tissue>
    </source>
</reference>
<organism evidence="2">
    <name type="scientific">Rhizophora mucronata</name>
    <name type="common">Asiatic mangrove</name>
    <dbReference type="NCBI Taxonomy" id="61149"/>
    <lineage>
        <taxon>Eukaryota</taxon>
        <taxon>Viridiplantae</taxon>
        <taxon>Streptophyta</taxon>
        <taxon>Embryophyta</taxon>
        <taxon>Tracheophyta</taxon>
        <taxon>Spermatophyta</taxon>
        <taxon>Magnoliopsida</taxon>
        <taxon>eudicotyledons</taxon>
        <taxon>Gunneridae</taxon>
        <taxon>Pentapetalae</taxon>
        <taxon>rosids</taxon>
        <taxon>fabids</taxon>
        <taxon>Malpighiales</taxon>
        <taxon>Rhizophoraceae</taxon>
        <taxon>Rhizophora</taxon>
    </lineage>
</organism>
<sequence length="112" mass="12855">MWSLYYFSLCLPRNIKLCQYNLCSLQRLINILLSFSYSMCFNLSWTHSGLESGKAAVKRAKHGDNVISDGLALFSSYLKFTGESFISHCLFVFIFSFITVIINHFGENSFKI</sequence>
<evidence type="ECO:0000313" key="2">
    <source>
        <dbReference type="EMBL" id="MBW91632.1"/>
    </source>
</evidence>
<evidence type="ECO:0000256" key="1">
    <source>
        <dbReference type="SAM" id="Phobius"/>
    </source>
</evidence>
<accession>A0A2P2JDT0</accession>
<feature type="transmembrane region" description="Helical" evidence="1">
    <location>
        <begin position="85"/>
        <end position="106"/>
    </location>
</feature>
<dbReference type="AlphaFoldDB" id="A0A2P2JDT0"/>
<name>A0A2P2JDT0_RHIMU</name>
<proteinExistence type="predicted"/>
<protein>
    <submittedName>
        <fullName evidence="2">Uncharacterized protein</fullName>
    </submittedName>
</protein>
<keyword evidence="1" id="KW-0472">Membrane</keyword>
<keyword evidence="1" id="KW-0812">Transmembrane</keyword>
<dbReference type="EMBL" id="GGEC01011149">
    <property type="protein sequence ID" value="MBW91632.1"/>
    <property type="molecule type" value="Transcribed_RNA"/>
</dbReference>